<organism evidence="2 3">
    <name type="scientific">Celeribacter ethanolicus</name>
    <dbReference type="NCBI Taxonomy" id="1758178"/>
    <lineage>
        <taxon>Bacteria</taxon>
        <taxon>Pseudomonadati</taxon>
        <taxon>Pseudomonadota</taxon>
        <taxon>Alphaproteobacteria</taxon>
        <taxon>Rhodobacterales</taxon>
        <taxon>Roseobacteraceae</taxon>
        <taxon>Celeribacter</taxon>
    </lineage>
</organism>
<dbReference type="KEGG" id="ceh:CEW89_18330"/>
<feature type="signal peptide" evidence="1">
    <location>
        <begin position="1"/>
        <end position="24"/>
    </location>
</feature>
<sequence length="115" mass="11953">MRITRTIKAVLVAFLLIVTSQSMAVARGTMRDATGAVVLCTGTGPITVLTDADGQPIGPSHICPDCALSVIAGLADAFDLQPPVQHMLRFSPPTFAARGHDTVPPHACARAPPLV</sequence>
<reference evidence="2 3" key="1">
    <citation type="submission" date="2017-06" db="EMBL/GenBank/DDBJ databases">
        <title>Celeribacter sp. TSPH2 complete genome sequence.</title>
        <authorList>
            <person name="Woo J.-H."/>
            <person name="Kim H.-S."/>
        </authorList>
    </citation>
    <scope>NUCLEOTIDE SEQUENCE [LARGE SCALE GENOMIC DNA]</scope>
    <source>
        <strain evidence="2 3">TSPH2</strain>
    </source>
</reference>
<evidence type="ECO:0000313" key="2">
    <source>
        <dbReference type="EMBL" id="ATG49361.1"/>
    </source>
</evidence>
<feature type="chain" id="PRO_5013126990" description="DUF2946 domain-containing protein" evidence="1">
    <location>
        <begin position="25"/>
        <end position="115"/>
    </location>
</feature>
<dbReference type="EMBL" id="CP022196">
    <property type="protein sequence ID" value="ATG49361.1"/>
    <property type="molecule type" value="Genomic_DNA"/>
</dbReference>
<name>A0A291GGQ3_9RHOB</name>
<evidence type="ECO:0000313" key="3">
    <source>
        <dbReference type="Proteomes" id="UP000217935"/>
    </source>
</evidence>
<proteinExistence type="predicted"/>
<protein>
    <recommendedName>
        <fullName evidence="4">DUF2946 domain-containing protein</fullName>
    </recommendedName>
</protein>
<accession>A0A291GGQ3</accession>
<evidence type="ECO:0000256" key="1">
    <source>
        <dbReference type="SAM" id="SignalP"/>
    </source>
</evidence>
<dbReference type="RefSeq" id="WP_066710483.1">
    <property type="nucleotide sequence ID" value="NZ_CP022196.1"/>
</dbReference>
<dbReference type="AlphaFoldDB" id="A0A291GGQ3"/>
<keyword evidence="3" id="KW-1185">Reference proteome</keyword>
<evidence type="ECO:0008006" key="4">
    <source>
        <dbReference type="Google" id="ProtNLM"/>
    </source>
</evidence>
<dbReference type="Proteomes" id="UP000217935">
    <property type="component" value="Chromosome"/>
</dbReference>
<keyword evidence="1" id="KW-0732">Signal</keyword>
<gene>
    <name evidence="2" type="ORF">CEW89_18330</name>
</gene>
<dbReference type="OrthoDB" id="7863585at2"/>
<dbReference type="STRING" id="1758178.GCA_001550095_03178"/>